<dbReference type="SUPFAM" id="SSF50494">
    <property type="entry name" value="Trypsin-like serine proteases"/>
    <property type="match status" value="1"/>
</dbReference>
<sequence length="432" mass="45576">MRTARALGVLALAAVATTLMPSEVSAAPVPDVLAVNGTMNLGRLGTSVSADKTDFAGLYVDEAHHTIDVYTASGNAVAKARTALAAQHHISPGAAPGSDSRLSVTTSYAVKYVPVKYSQRTLESAANVVAASRTIEGVRWTVAGTDPRTNKTLIGVPTVTADLRARVKAKYGDLVELQATGKVTTEMKVDHYASPRAAQAAARVSPRDVSSVNRLLDSNPWYGGDRIVRIDGTDVIQCTAGIAYSDPYYAPTQMLYAGHCAPKGYGWKQGYYDGALHYSSSNSGHFGITGWQTFNGGYTDAALITGDQGAQYAWDIYVKGATFWQQSGYAYNQAGNGFCSDGSFTQENCHGVIQSCGNRIQYSDGSVAYDMCIGQSNDGSRMSQNGDSGGPIISGSPMVARGIISGGNNGNTIFFTPWEAVNRLVGGHPCPC</sequence>
<evidence type="ECO:0000256" key="1">
    <source>
        <dbReference type="SAM" id="SignalP"/>
    </source>
</evidence>
<reference evidence="3" key="1">
    <citation type="journal article" date="2019" name="Int. J. Syst. Evol. Microbiol.">
        <title>The Global Catalogue of Microorganisms (GCM) 10K type strain sequencing project: providing services to taxonomists for standard genome sequencing and annotation.</title>
        <authorList>
            <consortium name="The Broad Institute Genomics Platform"/>
            <consortium name="The Broad Institute Genome Sequencing Center for Infectious Disease"/>
            <person name="Wu L."/>
            <person name="Ma J."/>
        </authorList>
    </citation>
    <scope>NUCLEOTIDE SEQUENCE [LARGE SCALE GENOMIC DNA]</scope>
    <source>
        <strain evidence="3">JCM 4253</strain>
    </source>
</reference>
<gene>
    <name evidence="2" type="ORF">GCM10018980_64510</name>
</gene>
<dbReference type="Gene3D" id="2.40.10.10">
    <property type="entry name" value="Trypsin-like serine proteases"/>
    <property type="match status" value="2"/>
</dbReference>
<dbReference type="Proteomes" id="UP000619355">
    <property type="component" value="Unassembled WGS sequence"/>
</dbReference>
<proteinExistence type="predicted"/>
<dbReference type="EMBL" id="BNBF01000026">
    <property type="protein sequence ID" value="GHG70085.1"/>
    <property type="molecule type" value="Genomic_DNA"/>
</dbReference>
<keyword evidence="3" id="KW-1185">Reference proteome</keyword>
<evidence type="ECO:0000313" key="3">
    <source>
        <dbReference type="Proteomes" id="UP000619355"/>
    </source>
</evidence>
<accession>A0A919KF92</accession>
<dbReference type="InterPro" id="IPR043504">
    <property type="entry name" value="Peptidase_S1_PA_chymotrypsin"/>
</dbReference>
<comment type="caution">
    <text evidence="2">The sequence shown here is derived from an EMBL/GenBank/DDBJ whole genome shotgun (WGS) entry which is preliminary data.</text>
</comment>
<dbReference type="AlphaFoldDB" id="A0A919KF92"/>
<dbReference type="InterPro" id="IPR009003">
    <property type="entry name" value="Peptidase_S1_PA"/>
</dbReference>
<keyword evidence="1" id="KW-0732">Signal</keyword>
<protein>
    <submittedName>
        <fullName evidence="2">Uncharacterized protein</fullName>
    </submittedName>
</protein>
<organism evidence="2 3">
    <name type="scientific">Streptomyces capoamus</name>
    <dbReference type="NCBI Taxonomy" id="68183"/>
    <lineage>
        <taxon>Bacteria</taxon>
        <taxon>Bacillati</taxon>
        <taxon>Actinomycetota</taxon>
        <taxon>Actinomycetes</taxon>
        <taxon>Kitasatosporales</taxon>
        <taxon>Streptomycetaceae</taxon>
        <taxon>Streptomyces</taxon>
    </lineage>
</organism>
<feature type="signal peptide" evidence="1">
    <location>
        <begin position="1"/>
        <end position="26"/>
    </location>
</feature>
<evidence type="ECO:0000313" key="2">
    <source>
        <dbReference type="EMBL" id="GHG70085.1"/>
    </source>
</evidence>
<name>A0A919KF92_9ACTN</name>
<feature type="chain" id="PRO_5037962507" evidence="1">
    <location>
        <begin position="27"/>
        <end position="432"/>
    </location>
</feature>